<name>A0A6J5EQ40_9BURK</name>
<dbReference type="AlphaFoldDB" id="A0A6J5EQ40"/>
<evidence type="ECO:0000313" key="2">
    <source>
        <dbReference type="Proteomes" id="UP000494363"/>
    </source>
</evidence>
<gene>
    <name evidence="1" type="ORF">LMG29542_05748</name>
</gene>
<proteinExistence type="predicted"/>
<dbReference type="EMBL" id="CADIKH010000035">
    <property type="protein sequence ID" value="CAB3767984.1"/>
    <property type="molecule type" value="Genomic_DNA"/>
</dbReference>
<accession>A0A6J5EQ40</accession>
<protein>
    <submittedName>
        <fullName evidence="1">Uncharacterized protein</fullName>
    </submittedName>
</protein>
<reference evidence="1 2" key="1">
    <citation type="submission" date="2020-04" db="EMBL/GenBank/DDBJ databases">
        <authorList>
            <person name="De Canck E."/>
        </authorList>
    </citation>
    <scope>NUCLEOTIDE SEQUENCE [LARGE SCALE GENOMIC DNA]</scope>
    <source>
        <strain evidence="1 2">LMG 29542</strain>
    </source>
</reference>
<keyword evidence="2" id="KW-1185">Reference proteome</keyword>
<evidence type="ECO:0000313" key="1">
    <source>
        <dbReference type="EMBL" id="CAB3767984.1"/>
    </source>
</evidence>
<dbReference type="Proteomes" id="UP000494363">
    <property type="component" value="Unassembled WGS sequence"/>
</dbReference>
<organism evidence="1 2">
    <name type="scientific">Paraburkholderia humisilvae</name>
    <dbReference type="NCBI Taxonomy" id="627669"/>
    <lineage>
        <taxon>Bacteria</taxon>
        <taxon>Pseudomonadati</taxon>
        <taxon>Pseudomonadota</taxon>
        <taxon>Betaproteobacteria</taxon>
        <taxon>Burkholderiales</taxon>
        <taxon>Burkholderiaceae</taxon>
        <taxon>Paraburkholderia</taxon>
    </lineage>
</organism>
<sequence>MRGQPWVRETLCLRSSQRAAQRRGKPYAGMPTLGELLEW</sequence>